<keyword evidence="4 9" id="KW-0863">Zinc-finger</keyword>
<feature type="binding site" evidence="10">
    <location>
        <position position="53"/>
    </location>
    <ligand>
        <name>Zn(2+)</name>
        <dbReference type="ChEBI" id="CHEBI:29105"/>
    </ligand>
</feature>
<evidence type="ECO:0000256" key="8">
    <source>
        <dbReference type="ARBA" id="ARBA00023242"/>
    </source>
</evidence>
<dbReference type="FunFam" id="3.30.160.60:FF:000621">
    <property type="entry name" value="FLT3-interacting zinc finger 1"/>
    <property type="match status" value="1"/>
</dbReference>
<evidence type="ECO:0000256" key="2">
    <source>
        <dbReference type="ARBA" id="ARBA00022723"/>
    </source>
</evidence>
<keyword evidence="14" id="KW-1185">Reference proteome</keyword>
<dbReference type="GO" id="GO:0005634">
    <property type="term" value="C:nucleus"/>
    <property type="evidence" value="ECO:0007669"/>
    <property type="project" value="UniProtKB-SubCell"/>
</dbReference>
<evidence type="ECO:0000256" key="1">
    <source>
        <dbReference type="ARBA" id="ARBA00004123"/>
    </source>
</evidence>
<dbReference type="FunFam" id="3.30.160.60:FF:000100">
    <property type="entry name" value="Zinc finger 45-like"/>
    <property type="match status" value="1"/>
</dbReference>
<comment type="caution">
    <text evidence="13">The sequence shown here is derived from an EMBL/GenBank/DDBJ whole genome shotgun (WGS) entry which is preliminary data.</text>
</comment>
<name>A0A0L7KPL2_OPEBR</name>
<sequence>MSQDTCRICMGTKLLSNIFRFQESMTISSHIMSIANVTITPNDGLPDKICNLCVNKLDDCINFIRLCESSDRKHRKILEKCSENEESPTSPTTTEVHVDLSQDKFLECKSITESNTSNVFMGANKMNNKDSNQQNTDLKTSKKKEKQQCSTCGKFMSCRFRLKTHLRTHTEERPYSCPHCSKSFSLAQNLKGEKPLQCSVCGESFAHSAGLATHKRKHTGQTPYRCVLCPRSFRTVGHLQYHV</sequence>
<gene>
    <name evidence="13" type="ORF">OBRU01_23279</name>
</gene>
<dbReference type="PANTHER" id="PTHR23226:SF416">
    <property type="entry name" value="FI01424P"/>
    <property type="match status" value="1"/>
</dbReference>
<feature type="domain" description="C2H2-type" evidence="11">
    <location>
        <begin position="224"/>
        <end position="243"/>
    </location>
</feature>
<comment type="subcellular location">
    <subcellularLocation>
        <location evidence="1">Nucleus</location>
    </subcellularLocation>
</comment>
<evidence type="ECO:0000313" key="14">
    <source>
        <dbReference type="Proteomes" id="UP000037510"/>
    </source>
</evidence>
<dbReference type="PANTHER" id="PTHR23226">
    <property type="entry name" value="ZINC FINGER AND SCAN DOMAIN-CONTAINING"/>
    <property type="match status" value="1"/>
</dbReference>
<dbReference type="Gene3D" id="3.40.1800.20">
    <property type="match status" value="1"/>
</dbReference>
<evidence type="ECO:0000256" key="3">
    <source>
        <dbReference type="ARBA" id="ARBA00022737"/>
    </source>
</evidence>
<feature type="binding site" evidence="10">
    <location>
        <position position="6"/>
    </location>
    <ligand>
        <name>Zn(2+)</name>
        <dbReference type="ChEBI" id="CHEBI:29105"/>
    </ligand>
</feature>
<dbReference type="GO" id="GO:0008270">
    <property type="term" value="F:zinc ion binding"/>
    <property type="evidence" value="ECO:0007669"/>
    <property type="project" value="UniProtKB-UniRule"/>
</dbReference>
<evidence type="ECO:0000256" key="4">
    <source>
        <dbReference type="ARBA" id="ARBA00022771"/>
    </source>
</evidence>
<feature type="binding site" evidence="10">
    <location>
        <position position="50"/>
    </location>
    <ligand>
        <name>Zn(2+)</name>
        <dbReference type="ChEBI" id="CHEBI:29105"/>
    </ligand>
</feature>
<dbReference type="GO" id="GO:0000981">
    <property type="term" value="F:DNA-binding transcription factor activity, RNA polymerase II-specific"/>
    <property type="evidence" value="ECO:0007669"/>
    <property type="project" value="TreeGrafter"/>
</dbReference>
<feature type="domain" description="C2H2-type" evidence="11">
    <location>
        <begin position="147"/>
        <end position="174"/>
    </location>
</feature>
<dbReference type="Proteomes" id="UP000037510">
    <property type="component" value="Unassembled WGS sequence"/>
</dbReference>
<evidence type="ECO:0000256" key="6">
    <source>
        <dbReference type="ARBA" id="ARBA00023015"/>
    </source>
</evidence>
<dbReference type="Pfam" id="PF07776">
    <property type="entry name" value="zf-AD"/>
    <property type="match status" value="1"/>
</dbReference>
<feature type="domain" description="C2H2-type" evidence="11">
    <location>
        <begin position="196"/>
        <end position="223"/>
    </location>
</feature>
<keyword evidence="8" id="KW-0539">Nucleus</keyword>
<feature type="non-terminal residue" evidence="13">
    <location>
        <position position="243"/>
    </location>
</feature>
<dbReference type="GO" id="GO:0000978">
    <property type="term" value="F:RNA polymerase II cis-regulatory region sequence-specific DNA binding"/>
    <property type="evidence" value="ECO:0007669"/>
    <property type="project" value="TreeGrafter"/>
</dbReference>
<organism evidence="13 14">
    <name type="scientific">Operophtera brumata</name>
    <name type="common">Winter moth</name>
    <name type="synonym">Phalaena brumata</name>
    <dbReference type="NCBI Taxonomy" id="104452"/>
    <lineage>
        <taxon>Eukaryota</taxon>
        <taxon>Metazoa</taxon>
        <taxon>Ecdysozoa</taxon>
        <taxon>Arthropoda</taxon>
        <taxon>Hexapoda</taxon>
        <taxon>Insecta</taxon>
        <taxon>Pterygota</taxon>
        <taxon>Neoptera</taxon>
        <taxon>Endopterygota</taxon>
        <taxon>Lepidoptera</taxon>
        <taxon>Glossata</taxon>
        <taxon>Ditrysia</taxon>
        <taxon>Geometroidea</taxon>
        <taxon>Geometridae</taxon>
        <taxon>Larentiinae</taxon>
        <taxon>Operophtera</taxon>
    </lineage>
</organism>
<dbReference type="SMART" id="SM00868">
    <property type="entry name" value="zf-AD"/>
    <property type="match status" value="1"/>
</dbReference>
<evidence type="ECO:0000259" key="11">
    <source>
        <dbReference type="PROSITE" id="PS50157"/>
    </source>
</evidence>
<dbReference type="STRING" id="104452.A0A0L7KPL2"/>
<evidence type="ECO:0000256" key="10">
    <source>
        <dbReference type="PROSITE-ProRule" id="PRU01263"/>
    </source>
</evidence>
<dbReference type="SUPFAM" id="SSF57716">
    <property type="entry name" value="Glucocorticoid receptor-like (DNA-binding domain)"/>
    <property type="match status" value="1"/>
</dbReference>
<dbReference type="PROSITE" id="PS00028">
    <property type="entry name" value="ZINC_FINGER_C2H2_1"/>
    <property type="match status" value="2"/>
</dbReference>
<dbReference type="SMART" id="SM00355">
    <property type="entry name" value="ZnF_C2H2"/>
    <property type="match status" value="3"/>
</dbReference>
<dbReference type="Gene3D" id="3.30.160.60">
    <property type="entry name" value="Classic Zinc Finger"/>
    <property type="match status" value="4"/>
</dbReference>
<keyword evidence="6" id="KW-0805">Transcription regulation</keyword>
<dbReference type="EMBL" id="JTDY01007689">
    <property type="protein sequence ID" value="KOB65011.1"/>
    <property type="molecule type" value="Genomic_DNA"/>
</dbReference>
<keyword evidence="3" id="KW-0677">Repeat</keyword>
<keyword evidence="5 10" id="KW-0862">Zinc</keyword>
<dbReference type="Pfam" id="PF00096">
    <property type="entry name" value="zf-C2H2"/>
    <property type="match status" value="1"/>
</dbReference>
<dbReference type="SUPFAM" id="SSF57667">
    <property type="entry name" value="beta-beta-alpha zinc fingers"/>
    <property type="match status" value="2"/>
</dbReference>
<evidence type="ECO:0000259" key="12">
    <source>
        <dbReference type="PROSITE" id="PS51915"/>
    </source>
</evidence>
<evidence type="ECO:0000313" key="13">
    <source>
        <dbReference type="EMBL" id="KOB65011.1"/>
    </source>
</evidence>
<proteinExistence type="predicted"/>
<dbReference type="PROSITE" id="PS51915">
    <property type="entry name" value="ZAD"/>
    <property type="match status" value="1"/>
</dbReference>
<dbReference type="InterPro" id="IPR013087">
    <property type="entry name" value="Znf_C2H2_type"/>
</dbReference>
<dbReference type="PROSITE" id="PS50157">
    <property type="entry name" value="ZINC_FINGER_C2H2_2"/>
    <property type="match status" value="3"/>
</dbReference>
<dbReference type="InterPro" id="IPR012934">
    <property type="entry name" value="Znf_AD"/>
</dbReference>
<dbReference type="AlphaFoldDB" id="A0A0L7KPL2"/>
<accession>A0A0L7KPL2</accession>
<evidence type="ECO:0000256" key="7">
    <source>
        <dbReference type="ARBA" id="ARBA00023163"/>
    </source>
</evidence>
<protein>
    <submittedName>
        <fullName evidence="13">Putative zinc finger protein 45-like protein</fullName>
    </submittedName>
</protein>
<feature type="domain" description="ZAD" evidence="12">
    <location>
        <begin position="4"/>
        <end position="77"/>
    </location>
</feature>
<reference evidence="13 14" key="1">
    <citation type="journal article" date="2015" name="Genome Biol. Evol.">
        <title>The genome of winter moth (Operophtera brumata) provides a genomic perspective on sexual dimorphism and phenology.</title>
        <authorList>
            <person name="Derks M.F."/>
            <person name="Smit S."/>
            <person name="Salis L."/>
            <person name="Schijlen E."/>
            <person name="Bossers A."/>
            <person name="Mateman C."/>
            <person name="Pijl A.S."/>
            <person name="de Ridder D."/>
            <person name="Groenen M.A."/>
            <person name="Visser M.E."/>
            <person name="Megens H.J."/>
        </authorList>
    </citation>
    <scope>NUCLEOTIDE SEQUENCE [LARGE SCALE GENOMIC DNA]</scope>
    <source>
        <strain evidence="13">WM2013NL</strain>
        <tissue evidence="13">Head and thorax</tissue>
    </source>
</reference>
<dbReference type="InterPro" id="IPR036236">
    <property type="entry name" value="Znf_C2H2_sf"/>
</dbReference>
<keyword evidence="7" id="KW-0804">Transcription</keyword>
<evidence type="ECO:0000256" key="5">
    <source>
        <dbReference type="ARBA" id="ARBA00022833"/>
    </source>
</evidence>
<keyword evidence="2 10" id="KW-0479">Metal-binding</keyword>
<feature type="binding site" evidence="10">
    <location>
        <position position="9"/>
    </location>
    <ligand>
        <name>Zn(2+)</name>
        <dbReference type="ChEBI" id="CHEBI:29105"/>
    </ligand>
</feature>
<evidence type="ECO:0000256" key="9">
    <source>
        <dbReference type="PROSITE-ProRule" id="PRU00042"/>
    </source>
</evidence>